<dbReference type="EMBL" id="AATS01000004">
    <property type="protein sequence ID" value="EAU55127.1"/>
    <property type="molecule type" value="Genomic_DNA"/>
</dbReference>
<dbReference type="GO" id="GO:0003677">
    <property type="term" value="F:DNA binding"/>
    <property type="evidence" value="ECO:0007669"/>
    <property type="project" value="UniProtKB-KW"/>
</dbReference>
<dbReference type="GO" id="GO:0005829">
    <property type="term" value="C:cytosol"/>
    <property type="evidence" value="ECO:0007669"/>
    <property type="project" value="TreeGrafter"/>
</dbReference>
<evidence type="ECO:0000256" key="1">
    <source>
        <dbReference type="ARBA" id="ARBA00023125"/>
    </source>
</evidence>
<sequence>MQLTQYTDYSLRVLIYLGLYPERRCTITEISDAYDINRNHLVKVVHSLSQDGWITTTRGKSGGMVLSFNPKQINIGAVIQGTEPHMNLLECFDNKYNTCPITSACVLKHALYQARKAFMNVLSNYTLEDVLVQPEILISLLGNVGAAPDNPAI</sequence>
<proteinExistence type="predicted"/>
<accession>Q0F0A1</accession>
<dbReference type="GO" id="GO:0003700">
    <property type="term" value="F:DNA-binding transcription factor activity"/>
    <property type="evidence" value="ECO:0007669"/>
    <property type="project" value="TreeGrafter"/>
</dbReference>
<dbReference type="AlphaFoldDB" id="Q0F0A1"/>
<dbReference type="InterPro" id="IPR036390">
    <property type="entry name" value="WH_DNA-bd_sf"/>
</dbReference>
<reference evidence="2 3" key="1">
    <citation type="submission" date="2006-09" db="EMBL/GenBank/DDBJ databases">
        <authorList>
            <person name="Emerson D."/>
            <person name="Ferriera S."/>
            <person name="Johnson J."/>
            <person name="Kravitz S."/>
            <person name="Halpern A."/>
            <person name="Remington K."/>
            <person name="Beeson K."/>
            <person name="Tran B."/>
            <person name="Rogers Y.-H."/>
            <person name="Friedman R."/>
            <person name="Venter J.C."/>
        </authorList>
    </citation>
    <scope>NUCLEOTIDE SEQUENCE [LARGE SCALE GENOMIC DNA]</scope>
    <source>
        <strain evidence="2 3">PV-1</strain>
    </source>
</reference>
<comment type="caution">
    <text evidence="2">The sequence shown here is derived from an EMBL/GenBank/DDBJ whole genome shotgun (WGS) entry which is preliminary data.</text>
</comment>
<dbReference type="SUPFAM" id="SSF46785">
    <property type="entry name" value="Winged helix' DNA-binding domain"/>
    <property type="match status" value="1"/>
</dbReference>
<dbReference type="PANTHER" id="PTHR33221">
    <property type="entry name" value="WINGED HELIX-TURN-HELIX TRANSCRIPTIONAL REGULATOR, RRF2 FAMILY"/>
    <property type="match status" value="1"/>
</dbReference>
<dbReference type="InterPro" id="IPR000944">
    <property type="entry name" value="Tscrpt_reg_Rrf2"/>
</dbReference>
<dbReference type="RefSeq" id="WP_009851747.1">
    <property type="nucleotide sequence ID" value="NZ_DS022295.1"/>
</dbReference>
<dbReference type="NCBIfam" id="TIGR00738">
    <property type="entry name" value="rrf2_super"/>
    <property type="match status" value="1"/>
</dbReference>
<dbReference type="InterPro" id="IPR036388">
    <property type="entry name" value="WH-like_DNA-bd_sf"/>
</dbReference>
<dbReference type="PANTHER" id="PTHR33221:SF4">
    <property type="entry name" value="HTH-TYPE TRANSCRIPTIONAL REPRESSOR NSRR"/>
    <property type="match status" value="1"/>
</dbReference>
<dbReference type="Proteomes" id="UP000005297">
    <property type="component" value="Unassembled WGS sequence"/>
</dbReference>
<dbReference type="HOGENOM" id="CLU_107144_2_1_0"/>
<dbReference type="Pfam" id="PF02082">
    <property type="entry name" value="Rrf2"/>
    <property type="match status" value="1"/>
</dbReference>
<evidence type="ECO:0000313" key="3">
    <source>
        <dbReference type="Proteomes" id="UP000005297"/>
    </source>
</evidence>
<dbReference type="Gene3D" id="1.10.10.10">
    <property type="entry name" value="Winged helix-like DNA-binding domain superfamily/Winged helix DNA-binding domain"/>
    <property type="match status" value="1"/>
</dbReference>
<dbReference type="InParanoid" id="Q0F0A1"/>
<name>Q0F0A1_9PROT</name>
<gene>
    <name evidence="2" type="ORF">SPV1_07279</name>
</gene>
<dbReference type="OrthoDB" id="9795923at2"/>
<dbReference type="eggNOG" id="COG1959">
    <property type="taxonomic scope" value="Bacteria"/>
</dbReference>
<protein>
    <recommendedName>
        <fullName evidence="4">BadM/Rrf2 family transcriptional regulator</fullName>
    </recommendedName>
</protein>
<keyword evidence="1" id="KW-0238">DNA-binding</keyword>
<evidence type="ECO:0000313" key="2">
    <source>
        <dbReference type="EMBL" id="EAU55127.1"/>
    </source>
</evidence>
<dbReference type="STRING" id="314344.AL013_08310"/>
<keyword evidence="3" id="KW-1185">Reference proteome</keyword>
<dbReference type="PROSITE" id="PS51197">
    <property type="entry name" value="HTH_RRF2_2"/>
    <property type="match status" value="1"/>
</dbReference>
<organism evidence="2 3">
    <name type="scientific">Mariprofundus ferrooxydans PV-1</name>
    <dbReference type="NCBI Taxonomy" id="314345"/>
    <lineage>
        <taxon>Bacteria</taxon>
        <taxon>Pseudomonadati</taxon>
        <taxon>Pseudomonadota</taxon>
        <taxon>Candidatius Mariprofundia</taxon>
        <taxon>Mariprofundales</taxon>
        <taxon>Mariprofundaceae</taxon>
        <taxon>Mariprofundus</taxon>
    </lineage>
</organism>
<dbReference type="FunCoup" id="Q0F0A1">
    <property type="interactions" value="219"/>
</dbReference>
<evidence type="ECO:0008006" key="4">
    <source>
        <dbReference type="Google" id="ProtNLM"/>
    </source>
</evidence>